<keyword evidence="6" id="KW-1185">Reference proteome</keyword>
<dbReference type="InterPro" id="IPR000524">
    <property type="entry name" value="Tscrpt_reg_HTH_GntR"/>
</dbReference>
<evidence type="ECO:0000313" key="6">
    <source>
        <dbReference type="Proteomes" id="UP001597304"/>
    </source>
</evidence>
<dbReference type="Pfam" id="PF00392">
    <property type="entry name" value="GntR"/>
    <property type="match status" value="1"/>
</dbReference>
<dbReference type="Pfam" id="PF07729">
    <property type="entry name" value="FCD"/>
    <property type="match status" value="1"/>
</dbReference>
<dbReference type="PRINTS" id="PR00035">
    <property type="entry name" value="HTHGNTR"/>
</dbReference>
<dbReference type="SMART" id="SM00895">
    <property type="entry name" value="FCD"/>
    <property type="match status" value="1"/>
</dbReference>
<keyword evidence="3" id="KW-0804">Transcription</keyword>
<comment type="caution">
    <text evidence="5">The sequence shown here is derived from an EMBL/GenBank/DDBJ whole genome shotgun (WGS) entry which is preliminary data.</text>
</comment>
<evidence type="ECO:0000256" key="3">
    <source>
        <dbReference type="ARBA" id="ARBA00023163"/>
    </source>
</evidence>
<evidence type="ECO:0000256" key="1">
    <source>
        <dbReference type="ARBA" id="ARBA00023015"/>
    </source>
</evidence>
<dbReference type="InterPro" id="IPR011711">
    <property type="entry name" value="GntR_C"/>
</dbReference>
<dbReference type="RefSeq" id="WP_147914519.1">
    <property type="nucleotide sequence ID" value="NZ_JBHUEJ010000012.1"/>
</dbReference>
<evidence type="ECO:0000256" key="2">
    <source>
        <dbReference type="ARBA" id="ARBA00023125"/>
    </source>
</evidence>
<dbReference type="InterPro" id="IPR036388">
    <property type="entry name" value="WH-like_DNA-bd_sf"/>
</dbReference>
<dbReference type="CDD" id="cd07377">
    <property type="entry name" value="WHTH_GntR"/>
    <property type="match status" value="1"/>
</dbReference>
<protein>
    <submittedName>
        <fullName evidence="5">FadR/GntR family transcriptional regulator</fullName>
    </submittedName>
</protein>
<reference evidence="6" key="1">
    <citation type="journal article" date="2019" name="Int. J. Syst. Evol. Microbiol.">
        <title>The Global Catalogue of Microorganisms (GCM) 10K type strain sequencing project: providing services to taxonomists for standard genome sequencing and annotation.</title>
        <authorList>
            <consortium name="The Broad Institute Genomics Platform"/>
            <consortium name="The Broad Institute Genome Sequencing Center for Infectious Disease"/>
            <person name="Wu L."/>
            <person name="Ma J."/>
        </authorList>
    </citation>
    <scope>NUCLEOTIDE SEQUENCE [LARGE SCALE GENOMIC DNA]</scope>
    <source>
        <strain evidence="6">LMG 29247</strain>
    </source>
</reference>
<dbReference type="Proteomes" id="UP001597304">
    <property type="component" value="Unassembled WGS sequence"/>
</dbReference>
<dbReference type="InterPro" id="IPR008920">
    <property type="entry name" value="TF_FadR/GntR_C"/>
</dbReference>
<organism evidence="5 6">
    <name type="scientific">Ottowia flava</name>
    <dbReference type="NCBI Taxonomy" id="2675430"/>
    <lineage>
        <taxon>Bacteria</taxon>
        <taxon>Pseudomonadati</taxon>
        <taxon>Pseudomonadota</taxon>
        <taxon>Betaproteobacteria</taxon>
        <taxon>Burkholderiales</taxon>
        <taxon>Comamonadaceae</taxon>
        <taxon>Ottowia</taxon>
    </lineage>
</organism>
<name>A0ABW4KPM8_9BURK</name>
<dbReference type="Gene3D" id="1.20.120.530">
    <property type="entry name" value="GntR ligand-binding domain-like"/>
    <property type="match status" value="1"/>
</dbReference>
<proteinExistence type="predicted"/>
<feature type="domain" description="HTH gntR-type" evidence="4">
    <location>
        <begin position="1"/>
        <end position="69"/>
    </location>
</feature>
<sequence>MDATYALRQTILGQLQSGQWQAGARLPTEREFCEQFQISRTTVRKVLGELKSAGWLKQTVGSGTYVSERAPLAAPANGSSGLRQGVSPAELMQARLAIEPAIVDLVIGNGTVGDFDHMRLCCDRAEAATTHEEFEHWDAQFHEAIARAAHNSLVTNIFQMMNDARAQGEWGALKKKSLTPERRLAYQREHRELLNALRERDPGRARATATEHLLGIRRNLLNY</sequence>
<dbReference type="Gene3D" id="1.10.10.10">
    <property type="entry name" value="Winged helix-like DNA-binding domain superfamily/Winged helix DNA-binding domain"/>
    <property type="match status" value="1"/>
</dbReference>
<evidence type="ECO:0000259" key="4">
    <source>
        <dbReference type="PROSITE" id="PS50949"/>
    </source>
</evidence>
<evidence type="ECO:0000313" key="5">
    <source>
        <dbReference type="EMBL" id="MFD1709965.1"/>
    </source>
</evidence>
<gene>
    <name evidence="5" type="ORF">ACFSF0_05070</name>
</gene>
<dbReference type="SUPFAM" id="SSF48008">
    <property type="entry name" value="GntR ligand-binding domain-like"/>
    <property type="match status" value="1"/>
</dbReference>
<dbReference type="PANTHER" id="PTHR43537">
    <property type="entry name" value="TRANSCRIPTIONAL REGULATOR, GNTR FAMILY"/>
    <property type="match status" value="1"/>
</dbReference>
<dbReference type="InterPro" id="IPR036390">
    <property type="entry name" value="WH_DNA-bd_sf"/>
</dbReference>
<dbReference type="SUPFAM" id="SSF46785">
    <property type="entry name" value="Winged helix' DNA-binding domain"/>
    <property type="match status" value="1"/>
</dbReference>
<dbReference type="PANTHER" id="PTHR43537:SF5">
    <property type="entry name" value="UXU OPERON TRANSCRIPTIONAL REGULATOR"/>
    <property type="match status" value="1"/>
</dbReference>
<dbReference type="SMART" id="SM00345">
    <property type="entry name" value="HTH_GNTR"/>
    <property type="match status" value="1"/>
</dbReference>
<dbReference type="EMBL" id="JBHUEJ010000012">
    <property type="protein sequence ID" value="MFD1709965.1"/>
    <property type="molecule type" value="Genomic_DNA"/>
</dbReference>
<accession>A0ABW4KPM8</accession>
<keyword evidence="1" id="KW-0805">Transcription regulation</keyword>
<keyword evidence="2" id="KW-0238">DNA-binding</keyword>
<dbReference type="PROSITE" id="PS50949">
    <property type="entry name" value="HTH_GNTR"/>
    <property type="match status" value="1"/>
</dbReference>